<dbReference type="GO" id="GO:0006307">
    <property type="term" value="P:DNA alkylation repair"/>
    <property type="evidence" value="ECO:0007669"/>
    <property type="project" value="TreeGrafter"/>
</dbReference>
<feature type="domain" description="HhH-GPD" evidence="7">
    <location>
        <begin position="136"/>
        <end position="301"/>
    </location>
</feature>
<dbReference type="PATRIC" id="fig|1473.5.peg.3144"/>
<keyword evidence="9" id="KW-1185">Reference proteome</keyword>
<dbReference type="SMART" id="SM00478">
    <property type="entry name" value="ENDO3c"/>
    <property type="match status" value="1"/>
</dbReference>
<dbReference type="CDD" id="cd00056">
    <property type="entry name" value="ENDO3c"/>
    <property type="match status" value="1"/>
</dbReference>
<organism evidence="8 9">
    <name type="scientific">Virgibacillus pantothenticus</name>
    <dbReference type="NCBI Taxonomy" id="1473"/>
    <lineage>
        <taxon>Bacteria</taxon>
        <taxon>Bacillati</taxon>
        <taxon>Bacillota</taxon>
        <taxon>Bacilli</taxon>
        <taxon>Bacillales</taxon>
        <taxon>Bacillaceae</taxon>
        <taxon>Virgibacillus</taxon>
    </lineage>
</organism>
<dbReference type="GO" id="GO:0005737">
    <property type="term" value="C:cytoplasm"/>
    <property type="evidence" value="ECO:0007669"/>
    <property type="project" value="TreeGrafter"/>
</dbReference>
<evidence type="ECO:0000313" key="8">
    <source>
        <dbReference type="EMBL" id="KNE22292.1"/>
    </source>
</evidence>
<dbReference type="GeneID" id="66869154"/>
<sequence length="302" mass="35032">MEMENVWKVAVPEGFRFQENIRYLANANHECMYQVINNQVLKAINVDKTVFLIELSEAKCGELLVRVVKSSHSFSEANRSKITAYVRDWFDLDTDLADFYQMAENDIFLQTLVHTFYGLRLIGIPNFFEAISWAIIGQQINLFFAYKLKRRLVERFGQSIRWNGGDYWLFPTPDVIANVPVSELTSLQLSKRKSEYLIDIARSIIDGALSKEKLLAADGLEEAEKILTRHRGIGSWTAHYVLMRCFRFPNAFPIADAGLQNAIKQLARLEKKPSKEYMLQLGSGWENWQGYATFYLWRTLYQ</sequence>
<dbReference type="Gene3D" id="3.30.310.20">
    <property type="entry name" value="DNA-3-methyladenine glycosylase AlkA, N-terminal domain"/>
    <property type="match status" value="1"/>
</dbReference>
<dbReference type="FunFam" id="1.10.340.30:FF:000004">
    <property type="entry name" value="DNA-3-methyladenine glycosylase II"/>
    <property type="match status" value="1"/>
</dbReference>
<dbReference type="Gene3D" id="1.10.1670.10">
    <property type="entry name" value="Helix-hairpin-Helix base-excision DNA repair enzymes (C-terminal)"/>
    <property type="match status" value="1"/>
</dbReference>
<comment type="catalytic activity">
    <reaction evidence="1">
        <text>Hydrolysis of alkylated DNA, releasing 3-methyladenine, 3-methylguanine, 7-methylguanine and 7-methyladenine.</text>
        <dbReference type="EC" id="3.2.2.21"/>
    </reaction>
</comment>
<dbReference type="GO" id="GO:0008534">
    <property type="term" value="F:oxidized purine nucleobase lesion DNA N-glycosylase activity"/>
    <property type="evidence" value="ECO:0007669"/>
    <property type="project" value="InterPro"/>
</dbReference>
<evidence type="ECO:0000256" key="2">
    <source>
        <dbReference type="ARBA" id="ARBA00010817"/>
    </source>
</evidence>
<proteinExistence type="inferred from homology"/>
<dbReference type="Pfam" id="PF00730">
    <property type="entry name" value="HhH-GPD"/>
    <property type="match status" value="1"/>
</dbReference>
<dbReference type="GO" id="GO:0032131">
    <property type="term" value="F:alkylated DNA binding"/>
    <property type="evidence" value="ECO:0007669"/>
    <property type="project" value="TreeGrafter"/>
</dbReference>
<keyword evidence="5" id="KW-0378">Hydrolase</keyword>
<dbReference type="Gene3D" id="1.10.340.30">
    <property type="entry name" value="Hypothetical protein, domain 2"/>
    <property type="match status" value="1"/>
</dbReference>
<dbReference type="InterPro" id="IPR051912">
    <property type="entry name" value="Alkylbase_DNA_Glycosylase/TA"/>
</dbReference>
<evidence type="ECO:0000313" key="9">
    <source>
        <dbReference type="Proteomes" id="UP000036780"/>
    </source>
</evidence>
<dbReference type="InterPro" id="IPR011257">
    <property type="entry name" value="DNA_glycosylase"/>
</dbReference>
<evidence type="ECO:0000256" key="5">
    <source>
        <dbReference type="ARBA" id="ARBA00022801"/>
    </source>
</evidence>
<dbReference type="EMBL" id="LGTO01000002">
    <property type="protein sequence ID" value="KNE22292.1"/>
    <property type="molecule type" value="Genomic_DNA"/>
</dbReference>
<accession>A0A0L0QUU2</accession>
<gene>
    <name evidence="8" type="ORF">AFK71_01255</name>
</gene>
<dbReference type="Proteomes" id="UP000036780">
    <property type="component" value="Unassembled WGS sequence"/>
</dbReference>
<name>A0A0L0QUU2_VIRPA</name>
<dbReference type="GO" id="GO:0032993">
    <property type="term" value="C:protein-DNA complex"/>
    <property type="evidence" value="ECO:0007669"/>
    <property type="project" value="TreeGrafter"/>
</dbReference>
<evidence type="ECO:0000256" key="3">
    <source>
        <dbReference type="ARBA" id="ARBA00012000"/>
    </source>
</evidence>
<dbReference type="OrthoDB" id="9785929at2"/>
<dbReference type="GO" id="GO:0006285">
    <property type="term" value="P:base-excision repair, AP site formation"/>
    <property type="evidence" value="ECO:0007669"/>
    <property type="project" value="TreeGrafter"/>
</dbReference>
<dbReference type="GO" id="GO:0043916">
    <property type="term" value="F:DNA-7-methylguanine glycosylase activity"/>
    <property type="evidence" value="ECO:0007669"/>
    <property type="project" value="TreeGrafter"/>
</dbReference>
<dbReference type="SUPFAM" id="SSF48150">
    <property type="entry name" value="DNA-glycosylase"/>
    <property type="match status" value="1"/>
</dbReference>
<dbReference type="AlphaFoldDB" id="A0A0L0QUU2"/>
<keyword evidence="6" id="KW-0234">DNA repair</keyword>
<dbReference type="InterPro" id="IPR012904">
    <property type="entry name" value="OGG_N"/>
</dbReference>
<dbReference type="GO" id="GO:0008725">
    <property type="term" value="F:DNA-3-methyladenine glycosylase activity"/>
    <property type="evidence" value="ECO:0007669"/>
    <property type="project" value="TreeGrafter"/>
</dbReference>
<dbReference type="InterPro" id="IPR023170">
    <property type="entry name" value="HhH_base_excis_C"/>
</dbReference>
<dbReference type="PANTHER" id="PTHR43003:SF12">
    <property type="entry name" value="DNA-3-METHYLADENINE GLYCOSYLASE"/>
    <property type="match status" value="1"/>
</dbReference>
<dbReference type="RefSeq" id="WP_050349759.1">
    <property type="nucleotide sequence ID" value="NZ_BOSN01000003.1"/>
</dbReference>
<dbReference type="GO" id="GO:0006289">
    <property type="term" value="P:nucleotide-excision repair"/>
    <property type="evidence" value="ECO:0007669"/>
    <property type="project" value="InterPro"/>
</dbReference>
<dbReference type="EC" id="3.2.2.21" evidence="3"/>
<comment type="caution">
    <text evidence="8">The sequence shown here is derived from an EMBL/GenBank/DDBJ whole genome shotgun (WGS) entry which is preliminary data.</text>
</comment>
<evidence type="ECO:0000256" key="4">
    <source>
        <dbReference type="ARBA" id="ARBA00022763"/>
    </source>
</evidence>
<reference evidence="9" key="1">
    <citation type="submission" date="2015-07" db="EMBL/GenBank/DDBJ databases">
        <title>Fjat-10053 dsm26.</title>
        <authorList>
            <person name="Liu B."/>
            <person name="Wang J."/>
            <person name="Zhu Y."/>
            <person name="Liu G."/>
            <person name="Chen Q."/>
            <person name="Chen Z."/>
            <person name="Lan J."/>
            <person name="Che J."/>
            <person name="Ge C."/>
            <person name="Shi H."/>
            <person name="Pan Z."/>
            <person name="Liu X."/>
        </authorList>
    </citation>
    <scope>NUCLEOTIDE SEQUENCE [LARGE SCALE GENOMIC DNA]</scope>
    <source>
        <strain evidence="9">DSM 26</strain>
    </source>
</reference>
<dbReference type="InterPro" id="IPR003265">
    <property type="entry name" value="HhH-GPD_domain"/>
</dbReference>
<keyword evidence="4" id="KW-0227">DNA damage</keyword>
<protein>
    <recommendedName>
        <fullName evidence="3">DNA-3-methyladenine glycosylase II</fullName>
        <ecNumber evidence="3">3.2.2.21</ecNumber>
    </recommendedName>
</protein>
<dbReference type="Pfam" id="PF07934">
    <property type="entry name" value="OGG_N"/>
    <property type="match status" value="1"/>
</dbReference>
<evidence type="ECO:0000256" key="1">
    <source>
        <dbReference type="ARBA" id="ARBA00000086"/>
    </source>
</evidence>
<dbReference type="PANTHER" id="PTHR43003">
    <property type="entry name" value="DNA-3-METHYLADENINE GLYCOSYLASE"/>
    <property type="match status" value="1"/>
</dbReference>
<comment type="similarity">
    <text evidence="2">Belongs to the alkylbase DNA glycosidase AlkA family.</text>
</comment>
<evidence type="ECO:0000256" key="6">
    <source>
        <dbReference type="ARBA" id="ARBA00023204"/>
    </source>
</evidence>
<dbReference type="InterPro" id="IPR037046">
    <property type="entry name" value="AlkA_N_sf"/>
</dbReference>
<evidence type="ECO:0000259" key="7">
    <source>
        <dbReference type="SMART" id="SM00478"/>
    </source>
</evidence>